<proteinExistence type="predicted"/>
<keyword evidence="2" id="KW-1185">Reference proteome</keyword>
<dbReference type="PANTHER" id="PTHR35495">
    <property type="entry name" value="OS06G0679600 PROTEIN"/>
    <property type="match status" value="1"/>
</dbReference>
<reference evidence="1" key="1">
    <citation type="submission" date="2022-04" db="EMBL/GenBank/DDBJ databases">
        <title>Carnegiea gigantea Genome sequencing and assembly v2.</title>
        <authorList>
            <person name="Copetti D."/>
            <person name="Sanderson M.J."/>
            <person name="Burquez A."/>
            <person name="Wojciechowski M.F."/>
        </authorList>
    </citation>
    <scope>NUCLEOTIDE SEQUENCE</scope>
    <source>
        <strain evidence="1">SGP5-SGP5p</strain>
        <tissue evidence="1">Aerial part</tissue>
    </source>
</reference>
<dbReference type="Proteomes" id="UP001153076">
    <property type="component" value="Unassembled WGS sequence"/>
</dbReference>
<evidence type="ECO:0000313" key="2">
    <source>
        <dbReference type="Proteomes" id="UP001153076"/>
    </source>
</evidence>
<organism evidence="1 2">
    <name type="scientific">Carnegiea gigantea</name>
    <dbReference type="NCBI Taxonomy" id="171969"/>
    <lineage>
        <taxon>Eukaryota</taxon>
        <taxon>Viridiplantae</taxon>
        <taxon>Streptophyta</taxon>
        <taxon>Embryophyta</taxon>
        <taxon>Tracheophyta</taxon>
        <taxon>Spermatophyta</taxon>
        <taxon>Magnoliopsida</taxon>
        <taxon>eudicotyledons</taxon>
        <taxon>Gunneridae</taxon>
        <taxon>Pentapetalae</taxon>
        <taxon>Caryophyllales</taxon>
        <taxon>Cactineae</taxon>
        <taxon>Cactaceae</taxon>
        <taxon>Cactoideae</taxon>
        <taxon>Echinocereeae</taxon>
        <taxon>Carnegiea</taxon>
    </lineage>
</organism>
<dbReference type="AlphaFoldDB" id="A0A9Q1KHS4"/>
<dbReference type="EMBL" id="JAKOGI010000131">
    <property type="protein sequence ID" value="KAJ8442982.1"/>
    <property type="molecule type" value="Genomic_DNA"/>
</dbReference>
<dbReference type="PANTHER" id="PTHR35495:SF1">
    <property type="entry name" value="OS06G0679600 PROTEIN"/>
    <property type="match status" value="1"/>
</dbReference>
<sequence length="216" mass="24300">MNRRLRVHLSRTQRFSKYLKPGALAKLRDSTIIAIAKSHVLTRRVNSVAHPSPSQTDSSLAQIEFLPEFPIFARGPQCFGRKKLIAAKAPFTPVPNPNDSFINLVNNFRLKQIQDLAAIVPVVVAKGCYHMMRLHDTQNRAYILLMVGSMTSGNSERETLQSSRHLEASHQGLHGRDKIEIDVVLKEDTYLLGKVLYLTGKCKRSHINNSSSPFKD</sequence>
<accession>A0A9Q1KHS4</accession>
<evidence type="ECO:0000313" key="1">
    <source>
        <dbReference type="EMBL" id="KAJ8442982.1"/>
    </source>
</evidence>
<gene>
    <name evidence="1" type="ORF">Cgig2_019555</name>
</gene>
<protein>
    <submittedName>
        <fullName evidence="1">Uncharacterized protein</fullName>
    </submittedName>
</protein>
<name>A0A9Q1KHS4_9CARY</name>
<comment type="caution">
    <text evidence="1">The sequence shown here is derived from an EMBL/GenBank/DDBJ whole genome shotgun (WGS) entry which is preliminary data.</text>
</comment>
<dbReference type="OrthoDB" id="1924680at2759"/>